<gene>
    <name evidence="1" type="ORF">NX02_29685</name>
</gene>
<protein>
    <submittedName>
        <fullName evidence="1">Uncharacterized protein</fullName>
    </submittedName>
</protein>
<dbReference type="PATRIC" id="fig|1123269.5.peg.5818"/>
<dbReference type="Proteomes" id="UP000018851">
    <property type="component" value="Chromosome"/>
</dbReference>
<evidence type="ECO:0000313" key="2">
    <source>
        <dbReference type="Proteomes" id="UP000018851"/>
    </source>
</evidence>
<dbReference type="EMBL" id="CP006644">
    <property type="protein sequence ID" value="AHE57498.1"/>
    <property type="molecule type" value="Genomic_DNA"/>
</dbReference>
<evidence type="ECO:0000313" key="1">
    <source>
        <dbReference type="EMBL" id="AHE57498.1"/>
    </source>
</evidence>
<proteinExistence type="predicted"/>
<dbReference type="AlphaFoldDB" id="W0AMG7"/>
<name>W0AMG7_9SPHN</name>
<sequence>MSLFSPIFGLAFGKTPPAPRRGTLSRGELRKIVTDLIG</sequence>
<organism evidence="1 2">
    <name type="scientific">Sphingomonas sanxanigenens DSM 19645 = NX02</name>
    <dbReference type="NCBI Taxonomy" id="1123269"/>
    <lineage>
        <taxon>Bacteria</taxon>
        <taxon>Pseudomonadati</taxon>
        <taxon>Pseudomonadota</taxon>
        <taxon>Alphaproteobacteria</taxon>
        <taxon>Sphingomonadales</taxon>
        <taxon>Sphingomonadaceae</taxon>
        <taxon>Sphingomonas</taxon>
    </lineage>
</organism>
<keyword evidence="2" id="KW-1185">Reference proteome</keyword>
<accession>W0AMG7</accession>
<dbReference type="KEGG" id="ssan:NX02_29685"/>
<reference evidence="1 2" key="1">
    <citation type="submission" date="2013-07" db="EMBL/GenBank/DDBJ databases">
        <title>Completed genome of Sphingomonas sanxanigenens NX02.</title>
        <authorList>
            <person name="Ma T."/>
            <person name="Huang H."/>
            <person name="Wu M."/>
            <person name="Li X."/>
            <person name="Li G."/>
        </authorList>
    </citation>
    <scope>NUCLEOTIDE SEQUENCE [LARGE SCALE GENOMIC DNA]</scope>
    <source>
        <strain evidence="1 2">NX02</strain>
    </source>
</reference>
<dbReference type="HOGENOM" id="CLU_3333161_0_0_5"/>